<dbReference type="Gene3D" id="4.10.1240.10">
    <property type="entry name" value="GPCR, family 2, extracellular hormone receptor domain"/>
    <property type="match status" value="1"/>
</dbReference>
<feature type="domain" description="G-protein coupled receptors family 2 profile 1" evidence="1">
    <location>
        <begin position="7"/>
        <end position="66"/>
    </location>
</feature>
<dbReference type="Ensembl" id="ENSSRHT00000023488.1">
    <property type="protein sequence ID" value="ENSSRHP00000022789.1"/>
    <property type="gene ID" value="ENSSRHG00000012071.1"/>
</dbReference>
<evidence type="ECO:0000259" key="1">
    <source>
        <dbReference type="PROSITE" id="PS50227"/>
    </source>
</evidence>
<dbReference type="InterPro" id="IPR036445">
    <property type="entry name" value="GPCR_2_extracell_dom_sf"/>
</dbReference>
<proteinExistence type="predicted"/>
<dbReference type="PANTHER" id="PTHR45620">
    <property type="entry name" value="PDF RECEPTOR-LIKE PROTEIN-RELATED"/>
    <property type="match status" value="1"/>
</dbReference>
<dbReference type="GO" id="GO:0004948">
    <property type="term" value="F:calcitonin receptor activity"/>
    <property type="evidence" value="ECO:0007669"/>
    <property type="project" value="TreeGrafter"/>
</dbReference>
<dbReference type="GO" id="GO:0005886">
    <property type="term" value="C:plasma membrane"/>
    <property type="evidence" value="ECO:0007669"/>
    <property type="project" value="TreeGrafter"/>
</dbReference>
<organism evidence="2 3">
    <name type="scientific">Sinocyclocheilus rhinocerous</name>
    <dbReference type="NCBI Taxonomy" id="307959"/>
    <lineage>
        <taxon>Eukaryota</taxon>
        <taxon>Metazoa</taxon>
        <taxon>Chordata</taxon>
        <taxon>Craniata</taxon>
        <taxon>Vertebrata</taxon>
        <taxon>Euteleostomi</taxon>
        <taxon>Actinopterygii</taxon>
        <taxon>Neopterygii</taxon>
        <taxon>Teleostei</taxon>
        <taxon>Ostariophysi</taxon>
        <taxon>Cypriniformes</taxon>
        <taxon>Cyprinidae</taxon>
        <taxon>Cyprininae</taxon>
        <taxon>Sinocyclocheilus</taxon>
    </lineage>
</organism>
<accession>A0A673HB12</accession>
<dbReference type="GO" id="GO:0007204">
    <property type="term" value="P:positive regulation of cytosolic calcium ion concentration"/>
    <property type="evidence" value="ECO:0007669"/>
    <property type="project" value="TreeGrafter"/>
</dbReference>
<sequence length="66" mass="7578">YIQTFLLCVYSKRMPSSSDVTSPYCNRTWDGWLCWDDTPAGTYTSQNCPNYFPDFDSTGTINSFVI</sequence>
<keyword evidence="3" id="KW-1185">Reference proteome</keyword>
<dbReference type="InterPro" id="IPR017983">
    <property type="entry name" value="GPCR_2_secretin-like_CS"/>
</dbReference>
<dbReference type="PANTHER" id="PTHR45620:SF8">
    <property type="entry name" value="CALCITONIN RECEPTOR"/>
    <property type="match status" value="1"/>
</dbReference>
<dbReference type="Pfam" id="PF02793">
    <property type="entry name" value="HRM"/>
    <property type="match status" value="1"/>
</dbReference>
<dbReference type="InterPro" id="IPR001879">
    <property type="entry name" value="GPCR_2_extracellular_dom"/>
</dbReference>
<name>A0A673HB12_9TELE</name>
<dbReference type="GO" id="GO:0030424">
    <property type="term" value="C:axon"/>
    <property type="evidence" value="ECO:0007669"/>
    <property type="project" value="TreeGrafter"/>
</dbReference>
<dbReference type="InterPro" id="IPR050332">
    <property type="entry name" value="GPCR_2"/>
</dbReference>
<dbReference type="PROSITE" id="PS00649">
    <property type="entry name" value="G_PROTEIN_RECEP_F2_1"/>
    <property type="match status" value="1"/>
</dbReference>
<protein>
    <recommendedName>
        <fullName evidence="1">G-protein coupled receptors family 2 profile 1 domain-containing protein</fullName>
    </recommendedName>
</protein>
<evidence type="ECO:0000313" key="2">
    <source>
        <dbReference type="Ensembl" id="ENSSRHP00000022789.1"/>
    </source>
</evidence>
<dbReference type="Proteomes" id="UP000472270">
    <property type="component" value="Unassembled WGS sequence"/>
</dbReference>
<reference evidence="2" key="2">
    <citation type="submission" date="2025-09" db="UniProtKB">
        <authorList>
            <consortium name="Ensembl"/>
        </authorList>
    </citation>
    <scope>IDENTIFICATION</scope>
</reference>
<evidence type="ECO:0000313" key="3">
    <source>
        <dbReference type="Proteomes" id="UP000472270"/>
    </source>
</evidence>
<dbReference type="GO" id="GO:0007189">
    <property type="term" value="P:adenylate cyclase-activating G protein-coupled receptor signaling pathway"/>
    <property type="evidence" value="ECO:0007669"/>
    <property type="project" value="TreeGrafter"/>
</dbReference>
<dbReference type="AlphaFoldDB" id="A0A673HB12"/>
<dbReference type="SUPFAM" id="SSF111418">
    <property type="entry name" value="Hormone receptor domain"/>
    <property type="match status" value="1"/>
</dbReference>
<dbReference type="PROSITE" id="PS50227">
    <property type="entry name" value="G_PROTEIN_RECEP_F2_3"/>
    <property type="match status" value="1"/>
</dbReference>
<reference evidence="2" key="1">
    <citation type="submission" date="2025-08" db="UniProtKB">
        <authorList>
            <consortium name="Ensembl"/>
        </authorList>
    </citation>
    <scope>IDENTIFICATION</scope>
</reference>